<protein>
    <submittedName>
        <fullName evidence="2">Uncharacterized protein</fullName>
    </submittedName>
</protein>
<dbReference type="Proteomes" id="UP000006426">
    <property type="component" value="Plasmid pmppla107"/>
</dbReference>
<organism evidence="2 3">
    <name type="scientific">Pseudomonas amygdali pv. lachrymans str. M301315</name>
    <dbReference type="NCBI Taxonomy" id="629260"/>
    <lineage>
        <taxon>Bacteria</taxon>
        <taxon>Pseudomonadati</taxon>
        <taxon>Pseudomonadota</taxon>
        <taxon>Gammaproteobacteria</taxon>
        <taxon>Pseudomonadales</taxon>
        <taxon>Pseudomonadaceae</taxon>
        <taxon>Pseudomonas</taxon>
        <taxon>Pseudomonas amygdali</taxon>
    </lineage>
</organism>
<proteinExistence type="predicted"/>
<name>A0AAD0VA39_PSEAV</name>
<sequence>MIRTGLTKQLRALLWALLACAGEVVASEPSAAPVGLFYVQDSQELHDLVKGLKASGQNNITMLGDVTPDACSQPGKIITFGGDTTEKLLNTCPDAQPVFIASNFYYAKFKSKLKGGSWGYFNEQPLIKQLMHADRNIPSVKSLGVLYKDNDGDLAQIQNLAKANTRIQIKLVKIESGQIIAQVLRSLYEQVDAVLVTSNQEIWPLQDFKTYLLLGMRQGKIMIGGHCQFFINRGSVSAVHNDYVAMGQQLGKELMDEHHPQIRYFNATKIVTNQMLTARYGIYIGDKAE</sequence>
<feature type="signal peptide" evidence="1">
    <location>
        <begin position="1"/>
        <end position="21"/>
    </location>
</feature>
<feature type="chain" id="PRO_5042220666" evidence="1">
    <location>
        <begin position="22"/>
        <end position="289"/>
    </location>
</feature>
<evidence type="ECO:0000313" key="3">
    <source>
        <dbReference type="Proteomes" id="UP000006426"/>
    </source>
</evidence>
<keyword evidence="1" id="KW-0732">Signal</keyword>
<accession>A0AAD0VA39</accession>
<reference evidence="2 3" key="1">
    <citation type="journal article" date="2011" name="PLoS Pathog.">
        <title>Dynamic evolution of pathogenicity revealed by sequencing and comparative genomics of 19 Pseudomonas syringae isolates.</title>
        <authorList>
            <person name="Baltrus D.A."/>
            <person name="Nishimura M.T."/>
            <person name="Romanchuk A."/>
            <person name="Chang J.H."/>
            <person name="Mukhtar M.S."/>
            <person name="Cherkis K."/>
            <person name="Roach J."/>
            <person name="Grant S.R."/>
            <person name="Jones C.D."/>
            <person name="Dangl J.L."/>
        </authorList>
    </citation>
    <scope>NUCLEOTIDE SEQUENCE [LARGE SCALE GENOMIC DNA]</scope>
    <source>
        <strain evidence="2 3">M301315</strain>
    </source>
</reference>
<keyword evidence="2" id="KW-0614">Plasmid</keyword>
<geneLocation type="plasmid" evidence="3">
    <name>pmppla107</name>
</geneLocation>
<evidence type="ECO:0000313" key="2">
    <source>
        <dbReference type="EMBL" id="AXH60170.1"/>
    </source>
</evidence>
<dbReference type="AlphaFoldDB" id="A0AAD0VA39"/>
<dbReference type="Gene3D" id="3.40.50.2300">
    <property type="match status" value="1"/>
</dbReference>
<gene>
    <name evidence="2" type="ORF">PLA107_033835</name>
</gene>
<dbReference type="EMBL" id="CP031226">
    <property type="protein sequence ID" value="AXH60170.1"/>
    <property type="molecule type" value="Genomic_DNA"/>
</dbReference>
<evidence type="ECO:0000256" key="1">
    <source>
        <dbReference type="SAM" id="SignalP"/>
    </source>
</evidence>